<dbReference type="Gramene" id="OB05G19150.1">
    <property type="protein sequence ID" value="OB05G19150.1"/>
    <property type="gene ID" value="OB05G19150"/>
</dbReference>
<evidence type="ECO:0000313" key="2">
    <source>
        <dbReference type="EnsemblPlants" id="OB05G19150.1"/>
    </source>
</evidence>
<keyword evidence="3" id="KW-1185">Reference proteome</keyword>
<keyword evidence="1" id="KW-0732">Signal</keyword>
<protein>
    <submittedName>
        <fullName evidence="2">Uncharacterized protein</fullName>
    </submittedName>
</protein>
<feature type="chain" id="PRO_5003773480" evidence="1">
    <location>
        <begin position="24"/>
        <end position="95"/>
    </location>
</feature>
<dbReference type="AlphaFoldDB" id="J3M5P1"/>
<reference evidence="2" key="2">
    <citation type="submission" date="2013-04" db="UniProtKB">
        <authorList>
            <consortium name="EnsemblPlants"/>
        </authorList>
    </citation>
    <scope>IDENTIFICATION</scope>
</reference>
<evidence type="ECO:0000313" key="3">
    <source>
        <dbReference type="Proteomes" id="UP000006038"/>
    </source>
</evidence>
<proteinExistence type="predicted"/>
<dbReference type="HOGENOM" id="CLU_2376223_0_0_1"/>
<accession>J3M5P1</accession>
<feature type="signal peptide" evidence="1">
    <location>
        <begin position="1"/>
        <end position="23"/>
    </location>
</feature>
<name>J3M5P1_ORYBR</name>
<sequence>MALLQRLLIQLLGIFSLVGTVRVRRGPRSNAAILSLTPLGKQLTAFVNYLSNPIRLHKSCKQDQLSKPSKQYQTVNMFWKHRGVLAYSELLAQAK</sequence>
<organism evidence="2">
    <name type="scientific">Oryza brachyantha</name>
    <name type="common">malo sina</name>
    <dbReference type="NCBI Taxonomy" id="4533"/>
    <lineage>
        <taxon>Eukaryota</taxon>
        <taxon>Viridiplantae</taxon>
        <taxon>Streptophyta</taxon>
        <taxon>Embryophyta</taxon>
        <taxon>Tracheophyta</taxon>
        <taxon>Spermatophyta</taxon>
        <taxon>Magnoliopsida</taxon>
        <taxon>Liliopsida</taxon>
        <taxon>Poales</taxon>
        <taxon>Poaceae</taxon>
        <taxon>BOP clade</taxon>
        <taxon>Oryzoideae</taxon>
        <taxon>Oryzeae</taxon>
        <taxon>Oryzinae</taxon>
        <taxon>Oryza</taxon>
    </lineage>
</organism>
<reference evidence="2" key="1">
    <citation type="journal article" date="2013" name="Nat. Commun.">
        <title>Whole-genome sequencing of Oryza brachyantha reveals mechanisms underlying Oryza genome evolution.</title>
        <authorList>
            <person name="Chen J."/>
            <person name="Huang Q."/>
            <person name="Gao D."/>
            <person name="Wang J."/>
            <person name="Lang Y."/>
            <person name="Liu T."/>
            <person name="Li B."/>
            <person name="Bai Z."/>
            <person name="Luis Goicoechea J."/>
            <person name="Liang C."/>
            <person name="Chen C."/>
            <person name="Zhang W."/>
            <person name="Sun S."/>
            <person name="Liao Y."/>
            <person name="Zhang X."/>
            <person name="Yang L."/>
            <person name="Song C."/>
            <person name="Wang M."/>
            <person name="Shi J."/>
            <person name="Liu G."/>
            <person name="Liu J."/>
            <person name="Zhou H."/>
            <person name="Zhou W."/>
            <person name="Yu Q."/>
            <person name="An N."/>
            <person name="Chen Y."/>
            <person name="Cai Q."/>
            <person name="Wang B."/>
            <person name="Liu B."/>
            <person name="Min J."/>
            <person name="Huang Y."/>
            <person name="Wu H."/>
            <person name="Li Z."/>
            <person name="Zhang Y."/>
            <person name="Yin Y."/>
            <person name="Song W."/>
            <person name="Jiang J."/>
            <person name="Jackson S.A."/>
            <person name="Wing R.A."/>
            <person name="Wang J."/>
            <person name="Chen M."/>
        </authorList>
    </citation>
    <scope>NUCLEOTIDE SEQUENCE [LARGE SCALE GENOMIC DNA]</scope>
    <source>
        <strain evidence="2">cv. IRGC 101232</strain>
    </source>
</reference>
<dbReference type="EnsemblPlants" id="OB05G19150.1">
    <property type="protein sequence ID" value="OB05G19150.1"/>
    <property type="gene ID" value="OB05G19150"/>
</dbReference>
<dbReference type="Proteomes" id="UP000006038">
    <property type="component" value="Chromosome 5"/>
</dbReference>
<evidence type="ECO:0000256" key="1">
    <source>
        <dbReference type="SAM" id="SignalP"/>
    </source>
</evidence>